<dbReference type="Proteomes" id="UP000023152">
    <property type="component" value="Unassembled WGS sequence"/>
</dbReference>
<keyword evidence="3" id="KW-1185">Reference proteome</keyword>
<evidence type="ECO:0000256" key="1">
    <source>
        <dbReference type="SAM" id="MobiDB-lite"/>
    </source>
</evidence>
<feature type="compositionally biased region" description="Basic residues" evidence="1">
    <location>
        <begin position="96"/>
        <end position="105"/>
    </location>
</feature>
<sequence length="242" mass="28572">MLATNVNFMKEKEKKRLLFFTVNRTKKKKRKQKIISRYTMWSLGQLELRLEENLETFRREFNSCEDAAVKTIISQHEESKRQNPFVVDSTPFSHSKSNKKEKKGQKRVEVIYLDEDADGKPITHNIPTEQEQMYIKAFDSIRNERLQTLFLGPIYDYSGSHQCSIYYTYWLLQKYNLHFVASFYSLSNAENIESQHRFCMLTRLLSHGTWHFADQLAVLDLIQVLTTCPKPIAYKLGWLGII</sequence>
<evidence type="ECO:0000313" key="2">
    <source>
        <dbReference type="EMBL" id="ETO27648.1"/>
    </source>
</evidence>
<comment type="caution">
    <text evidence="2">The sequence shown here is derived from an EMBL/GenBank/DDBJ whole genome shotgun (WGS) entry which is preliminary data.</text>
</comment>
<name>X6NNY3_RETFI</name>
<dbReference type="AlphaFoldDB" id="X6NNY3"/>
<organism evidence="2 3">
    <name type="scientific">Reticulomyxa filosa</name>
    <dbReference type="NCBI Taxonomy" id="46433"/>
    <lineage>
        <taxon>Eukaryota</taxon>
        <taxon>Sar</taxon>
        <taxon>Rhizaria</taxon>
        <taxon>Retaria</taxon>
        <taxon>Foraminifera</taxon>
        <taxon>Monothalamids</taxon>
        <taxon>Reticulomyxidae</taxon>
        <taxon>Reticulomyxa</taxon>
    </lineage>
</organism>
<dbReference type="EMBL" id="ASPP01007126">
    <property type="protein sequence ID" value="ETO27648.1"/>
    <property type="molecule type" value="Genomic_DNA"/>
</dbReference>
<feature type="region of interest" description="Disordered" evidence="1">
    <location>
        <begin position="80"/>
        <end position="105"/>
    </location>
</feature>
<gene>
    <name evidence="2" type="ORF">RFI_09483</name>
</gene>
<reference evidence="2 3" key="1">
    <citation type="journal article" date="2013" name="Curr. Biol.">
        <title>The Genome of the Foraminiferan Reticulomyxa filosa.</title>
        <authorList>
            <person name="Glockner G."/>
            <person name="Hulsmann N."/>
            <person name="Schleicher M."/>
            <person name="Noegel A.A."/>
            <person name="Eichinger L."/>
            <person name="Gallinger C."/>
            <person name="Pawlowski J."/>
            <person name="Sierra R."/>
            <person name="Euteneuer U."/>
            <person name="Pillet L."/>
            <person name="Moustafa A."/>
            <person name="Platzer M."/>
            <person name="Groth M."/>
            <person name="Szafranski K."/>
            <person name="Schliwa M."/>
        </authorList>
    </citation>
    <scope>NUCLEOTIDE SEQUENCE [LARGE SCALE GENOMIC DNA]</scope>
</reference>
<evidence type="ECO:0000313" key="3">
    <source>
        <dbReference type="Proteomes" id="UP000023152"/>
    </source>
</evidence>
<accession>X6NNY3</accession>
<proteinExistence type="predicted"/>
<protein>
    <submittedName>
        <fullName evidence="2">Uncharacterized protein</fullName>
    </submittedName>
</protein>